<dbReference type="InterPro" id="IPR003673">
    <property type="entry name" value="CoA-Trfase_fam_III"/>
</dbReference>
<organism evidence="1 2">
    <name type="scientific">Glaciimonas immobilis</name>
    <dbReference type="NCBI Taxonomy" id="728004"/>
    <lineage>
        <taxon>Bacteria</taxon>
        <taxon>Pseudomonadati</taxon>
        <taxon>Pseudomonadota</taxon>
        <taxon>Betaproteobacteria</taxon>
        <taxon>Burkholderiales</taxon>
        <taxon>Oxalobacteraceae</taxon>
        <taxon>Glaciimonas</taxon>
    </lineage>
</organism>
<gene>
    <name evidence="1" type="ORF">HNR39_003023</name>
</gene>
<protein>
    <submittedName>
        <fullName evidence="1">Crotonobetainyl-CoA:carnitine CoA-transferase CaiB-like acyl-CoA transferase</fullName>
    </submittedName>
</protein>
<dbReference type="SUPFAM" id="SSF89796">
    <property type="entry name" value="CoA-transferase family III (CaiB/BaiF)"/>
    <property type="match status" value="1"/>
</dbReference>
<dbReference type="PANTHER" id="PTHR48228">
    <property type="entry name" value="SUCCINYL-COA--D-CITRAMALATE COA-TRANSFERASE"/>
    <property type="match status" value="1"/>
</dbReference>
<dbReference type="InterPro" id="IPR023606">
    <property type="entry name" value="CoA-Trfase_III_dom_1_sf"/>
</dbReference>
<sequence>MAALPLVGIRILSLAEQYPGPFATMLLADLGADVILVERPDGGDPSRRFAGLFTSLNRNKRSVALDLKSEAGRAQFLELVDSADVVIEGYRPGVMARLKLDADLLRARKPGLIYMSISSFGQTGPMAAVAGHDLSIQASAGMIKVPLGQEANANLPVLPLADISSAMFAALGVVTALFGRTRSGHGSQIDVSMFDSLVCWMTPFLVPAMNALEVRPLPPEDPGYGLFATADGRQITLSIAGEDHMWRALCDLLGLKQYSALTEQQRNHRAREIDPYLRAAIASCHFDWLCQHLETERIAFGPVCDVDQVVEDAQVKARNMVVEFDGKSKRERFIRQPLIFDGNIGTIRHSAPDLGEHGPAIFEALSAEELPDNVR</sequence>
<dbReference type="PANTHER" id="PTHR48228:SF7">
    <property type="entry name" value="FATTY ACYL-COA TRANSFERASE RV3272-RELATED"/>
    <property type="match status" value="1"/>
</dbReference>
<evidence type="ECO:0000313" key="2">
    <source>
        <dbReference type="Proteomes" id="UP000571084"/>
    </source>
</evidence>
<accession>A0A840RWX6</accession>
<dbReference type="AlphaFoldDB" id="A0A840RWX6"/>
<dbReference type="InterPro" id="IPR044855">
    <property type="entry name" value="CoA-Trfase_III_dom3_sf"/>
</dbReference>
<dbReference type="Proteomes" id="UP000571084">
    <property type="component" value="Unassembled WGS sequence"/>
</dbReference>
<dbReference type="EMBL" id="JACHHQ010000006">
    <property type="protein sequence ID" value="MBB5201174.1"/>
    <property type="molecule type" value="Genomic_DNA"/>
</dbReference>
<dbReference type="GO" id="GO:0016740">
    <property type="term" value="F:transferase activity"/>
    <property type="evidence" value="ECO:0007669"/>
    <property type="project" value="UniProtKB-KW"/>
</dbReference>
<keyword evidence="2" id="KW-1185">Reference proteome</keyword>
<comment type="caution">
    <text evidence="1">The sequence shown here is derived from an EMBL/GenBank/DDBJ whole genome shotgun (WGS) entry which is preliminary data.</text>
</comment>
<evidence type="ECO:0000313" key="1">
    <source>
        <dbReference type="EMBL" id="MBB5201174.1"/>
    </source>
</evidence>
<proteinExistence type="predicted"/>
<name>A0A840RWX6_9BURK</name>
<dbReference type="Pfam" id="PF02515">
    <property type="entry name" value="CoA_transf_3"/>
    <property type="match status" value="1"/>
</dbReference>
<reference evidence="1 2" key="1">
    <citation type="submission" date="2020-08" db="EMBL/GenBank/DDBJ databases">
        <title>Genomic Encyclopedia of Type Strains, Phase IV (KMG-IV): sequencing the most valuable type-strain genomes for metagenomic binning, comparative biology and taxonomic classification.</title>
        <authorList>
            <person name="Goeker M."/>
        </authorList>
    </citation>
    <scope>NUCLEOTIDE SEQUENCE [LARGE SCALE GENOMIC DNA]</scope>
    <source>
        <strain evidence="1 2">DSM 23240</strain>
    </source>
</reference>
<dbReference type="RefSeq" id="WP_168056705.1">
    <property type="nucleotide sequence ID" value="NZ_JAAOZT010000012.1"/>
</dbReference>
<dbReference type="InterPro" id="IPR050509">
    <property type="entry name" value="CoA-transferase_III"/>
</dbReference>
<dbReference type="Gene3D" id="3.30.1540.10">
    <property type="entry name" value="formyl-coa transferase, domain 3"/>
    <property type="match status" value="1"/>
</dbReference>
<dbReference type="Gene3D" id="3.40.50.10540">
    <property type="entry name" value="Crotonobetainyl-coa:carnitine coa-transferase, domain 1"/>
    <property type="match status" value="1"/>
</dbReference>
<keyword evidence="1" id="KW-0808">Transferase</keyword>